<dbReference type="OrthoDB" id="3199616at2"/>
<name>A0A2S6CUU7_9CYAN</name>
<dbReference type="NCBIfam" id="TIGR03609">
    <property type="entry name" value="S_layer_CsaB"/>
    <property type="match status" value="1"/>
</dbReference>
<keyword evidence="2" id="KW-0808">Transferase</keyword>
<dbReference type="PANTHER" id="PTHR36836:SF1">
    <property type="entry name" value="COLANIC ACID BIOSYNTHESIS PROTEIN WCAK"/>
    <property type="match status" value="1"/>
</dbReference>
<gene>
    <name evidence="2" type="primary">csaB</name>
    <name evidence="2" type="ORF">CUN59_09830</name>
</gene>
<proteinExistence type="predicted"/>
<comment type="caution">
    <text evidence="2">The sequence shown here is derived from an EMBL/GenBank/DDBJ whole genome shotgun (WGS) entry which is preliminary data.</text>
</comment>
<dbReference type="PANTHER" id="PTHR36836">
    <property type="entry name" value="COLANIC ACID BIOSYNTHESIS PROTEIN WCAK"/>
    <property type="match status" value="1"/>
</dbReference>
<protein>
    <submittedName>
        <fullName evidence="2">Polysaccharide pyruvyl transferase CsaB</fullName>
    </submittedName>
</protein>
<reference evidence="2 3" key="1">
    <citation type="submission" date="2018-02" db="EMBL/GenBank/DDBJ databases">
        <title>Discovery of a pederin family compound in a non-symbiotic bloom-forming cyanobacterium.</title>
        <authorList>
            <person name="Kust A."/>
            <person name="Mares J."/>
            <person name="Jokela J."/>
            <person name="Urajova P."/>
            <person name="Hajek J."/>
            <person name="Saurav K."/>
            <person name="Voracova K."/>
            <person name="Fewer D.P."/>
            <person name="Haapaniemi E."/>
            <person name="Permi P."/>
            <person name="Rehakova K."/>
            <person name="Sivonen K."/>
            <person name="Hrouzek P."/>
        </authorList>
    </citation>
    <scope>NUCLEOTIDE SEQUENCE [LARGE SCALE GENOMIC DNA]</scope>
    <source>
        <strain evidence="2 3">CHARLIE-1</strain>
    </source>
</reference>
<dbReference type="InterPro" id="IPR007345">
    <property type="entry name" value="Polysacch_pyruvyl_Trfase"/>
</dbReference>
<evidence type="ECO:0000313" key="2">
    <source>
        <dbReference type="EMBL" id="PPJ63506.1"/>
    </source>
</evidence>
<dbReference type="GO" id="GO:0016740">
    <property type="term" value="F:transferase activity"/>
    <property type="evidence" value="ECO:0007669"/>
    <property type="project" value="UniProtKB-KW"/>
</dbReference>
<accession>A0A2S6CUU7</accession>
<keyword evidence="3" id="KW-1185">Reference proteome</keyword>
<dbReference type="RefSeq" id="WP_104387684.1">
    <property type="nucleotide sequence ID" value="NZ_PGEM01000066.1"/>
</dbReference>
<evidence type="ECO:0000259" key="1">
    <source>
        <dbReference type="Pfam" id="PF04230"/>
    </source>
</evidence>
<dbReference type="AlphaFoldDB" id="A0A2S6CUU7"/>
<feature type="domain" description="Polysaccharide pyruvyl transferase" evidence="1">
    <location>
        <begin position="16"/>
        <end position="284"/>
    </location>
</feature>
<dbReference type="InterPro" id="IPR019896">
    <property type="entry name" value="Polysacch_pyruvyl_Trfase_CsaB"/>
</dbReference>
<dbReference type="EMBL" id="PGEM01000066">
    <property type="protein sequence ID" value="PPJ63506.1"/>
    <property type="molecule type" value="Genomic_DNA"/>
</dbReference>
<evidence type="ECO:0000313" key="3">
    <source>
        <dbReference type="Proteomes" id="UP000239589"/>
    </source>
</evidence>
<organism evidence="2 3">
    <name type="scientific">Cuspidothrix issatschenkoi CHARLIE-1</name>
    <dbReference type="NCBI Taxonomy" id="2052836"/>
    <lineage>
        <taxon>Bacteria</taxon>
        <taxon>Bacillati</taxon>
        <taxon>Cyanobacteriota</taxon>
        <taxon>Cyanophyceae</taxon>
        <taxon>Nostocales</taxon>
        <taxon>Aphanizomenonaceae</taxon>
        <taxon>Cuspidothrix</taxon>
    </lineage>
</organism>
<dbReference type="Proteomes" id="UP000239589">
    <property type="component" value="Unassembled WGS sequence"/>
</dbReference>
<dbReference type="Pfam" id="PF04230">
    <property type="entry name" value="PS_pyruv_trans"/>
    <property type="match status" value="1"/>
</dbReference>
<sequence length="349" mass="38913">MGKMRVLLSGYYGKGNGGDEALLATLLQMLPSDVTPVVLSGNPEETHRRYGVECYNRMAFFQVINALRSCDAFIWGGGSLIQDATSTISPFYYGGLMALAQVMGLKTIAWGQGIGPLLRSQTRWLAKSNFAGCTQVSVRDRSSSGLLSHWSISHILAPDPVWALESKPVPELVDLPKPRIAVTLRNHPQLTENRLTTLTQALVNLQKETQSFILLLPFQKSEDLGIAEKIHTQLKDVSRVICSEDPQVLKGVFRNVEMSIGMRLHSLIMAASEGSLCFALSYDPKVTRLMEDLEIPGWDLKDLPDDVDVISKAWINYYYHGESLSDEKIQFLVNEAYLHRELLKTALNM</sequence>